<dbReference type="InterPro" id="IPR051094">
    <property type="entry name" value="Diverse_Catalytic_Enzymes"/>
</dbReference>
<gene>
    <name evidence="5" type="ORF">COY52_01860</name>
</gene>
<dbReference type="Pfam" id="PF13286">
    <property type="entry name" value="HD_assoc"/>
    <property type="match status" value="1"/>
</dbReference>
<comment type="caution">
    <text evidence="5">The sequence shown here is derived from an EMBL/GenBank/DDBJ whole genome shotgun (WGS) entry which is preliminary data.</text>
</comment>
<evidence type="ECO:0000313" key="6">
    <source>
        <dbReference type="Proteomes" id="UP000229307"/>
    </source>
</evidence>
<name>A0A2M7SET7_9BACT</name>
<dbReference type="AlphaFoldDB" id="A0A2M7SET7"/>
<feature type="compositionally biased region" description="Basic and acidic residues" evidence="3">
    <location>
        <begin position="15"/>
        <end position="29"/>
    </location>
</feature>
<evidence type="ECO:0000256" key="2">
    <source>
        <dbReference type="HAMAP-Rule" id="MF_01212"/>
    </source>
</evidence>
<dbReference type="InterPro" id="IPR006261">
    <property type="entry name" value="dGTPase"/>
</dbReference>
<dbReference type="CDD" id="cd00077">
    <property type="entry name" value="HDc"/>
    <property type="match status" value="1"/>
</dbReference>
<dbReference type="PANTHER" id="PTHR35795">
    <property type="entry name" value="SLR1885 PROTEIN"/>
    <property type="match status" value="1"/>
</dbReference>
<accession>A0A2M7SET7</accession>
<evidence type="ECO:0000256" key="3">
    <source>
        <dbReference type="SAM" id="MobiDB-lite"/>
    </source>
</evidence>
<dbReference type="Pfam" id="PF01966">
    <property type="entry name" value="HD"/>
    <property type="match status" value="1"/>
</dbReference>
<sequence length="379" mass="43810">MEEQEEKNLASYAMKSRDSRGRMHSEKEHPYRTCFQRDRDRIVHCGAFRKLEYKTQVFVNHEGDYYRTRLTHTLEVSQISRSISRTLRLNEDLTEAVALAHDLGHTPFGHSGETVLHDLMKKYGGSFEHNSQSLKIVDKLERRYQDFPGLNLTYEVREGIIKHKTSFDQPEVKGFDPDKSPTLEAQVVNVADEIAYTAHDVDDGLTSGYLSEDDLKKLKIWKQVSAGLKNKFDRETFKYQLVRMLINRQASDLIENTAANIKKKKITSVRDVRDAHTAAAFSPGMQKMNSELKEFLFAKLYNHYMVKRMVDKAGRFISELFDAYLKRPGILPPEEQSKISACGKNELEKARAICDYIAGMTDRSVQDEYIKLFMPYEKV</sequence>
<dbReference type="EMBL" id="PFMR01000055">
    <property type="protein sequence ID" value="PIZ17990.1"/>
    <property type="molecule type" value="Genomic_DNA"/>
</dbReference>
<dbReference type="Gene3D" id="1.10.3210.10">
    <property type="entry name" value="Hypothetical protein af1432"/>
    <property type="match status" value="1"/>
</dbReference>
<dbReference type="PANTHER" id="PTHR35795:SF1">
    <property type="entry name" value="BIS(5'-NUCLEOSYL)-TETRAPHOSPHATASE, SYMMETRICAL"/>
    <property type="match status" value="1"/>
</dbReference>
<dbReference type="InterPro" id="IPR006674">
    <property type="entry name" value="HD_domain"/>
</dbReference>
<dbReference type="GO" id="GO:0016793">
    <property type="term" value="F:triphosphoric monoester hydrolase activity"/>
    <property type="evidence" value="ECO:0007669"/>
    <property type="project" value="InterPro"/>
</dbReference>
<dbReference type="NCBIfam" id="NF002326">
    <property type="entry name" value="PRK01286.1-1"/>
    <property type="match status" value="1"/>
</dbReference>
<keyword evidence="1 2" id="KW-0378">Hydrolase</keyword>
<dbReference type="FunFam" id="1.10.3210.10:FF:000024">
    <property type="entry name" value="Deoxyguanosinetriphosphate triphosphohydrolase-like protein"/>
    <property type="match status" value="1"/>
</dbReference>
<dbReference type="Proteomes" id="UP000229307">
    <property type="component" value="Unassembled WGS sequence"/>
</dbReference>
<evidence type="ECO:0000313" key="5">
    <source>
        <dbReference type="EMBL" id="PIZ17990.1"/>
    </source>
</evidence>
<comment type="similarity">
    <text evidence="2">Belongs to the dGTPase family. Type 2 subfamily.</text>
</comment>
<protein>
    <recommendedName>
        <fullName evidence="2">Deoxyguanosinetriphosphate triphosphohydrolase-like protein</fullName>
    </recommendedName>
</protein>
<evidence type="ECO:0000256" key="1">
    <source>
        <dbReference type="ARBA" id="ARBA00022801"/>
    </source>
</evidence>
<feature type="domain" description="HD" evidence="4">
    <location>
        <begin position="69"/>
        <end position="197"/>
    </location>
</feature>
<dbReference type="InterPro" id="IPR023023">
    <property type="entry name" value="dNTPase_2"/>
</dbReference>
<organism evidence="5 6">
    <name type="scientific">Candidatus Desantisbacteria bacterium CG_4_10_14_0_8_um_filter_48_22</name>
    <dbReference type="NCBI Taxonomy" id="1974543"/>
    <lineage>
        <taxon>Bacteria</taxon>
        <taxon>Candidatus Desantisiibacteriota</taxon>
    </lineage>
</organism>
<feature type="region of interest" description="Disordered" evidence="3">
    <location>
        <begin position="1"/>
        <end position="29"/>
    </location>
</feature>
<dbReference type="PROSITE" id="PS51831">
    <property type="entry name" value="HD"/>
    <property type="match status" value="1"/>
</dbReference>
<dbReference type="InterPro" id="IPR003607">
    <property type="entry name" value="HD/PDEase_dom"/>
</dbReference>
<evidence type="ECO:0000259" key="4">
    <source>
        <dbReference type="PROSITE" id="PS51831"/>
    </source>
</evidence>
<dbReference type="NCBIfam" id="TIGR01353">
    <property type="entry name" value="dGTP_triPase"/>
    <property type="match status" value="1"/>
</dbReference>
<dbReference type="SMART" id="SM00471">
    <property type="entry name" value="HDc"/>
    <property type="match status" value="1"/>
</dbReference>
<dbReference type="HAMAP" id="MF_01212">
    <property type="entry name" value="dGTPase_type2"/>
    <property type="match status" value="1"/>
</dbReference>
<proteinExistence type="inferred from homology"/>
<reference evidence="6" key="1">
    <citation type="submission" date="2017-09" db="EMBL/GenBank/DDBJ databases">
        <title>Depth-based differentiation of microbial function through sediment-hosted aquifers and enrichment of novel symbionts in the deep terrestrial subsurface.</title>
        <authorList>
            <person name="Probst A.J."/>
            <person name="Ladd B."/>
            <person name="Jarett J.K."/>
            <person name="Geller-Mcgrath D.E."/>
            <person name="Sieber C.M.K."/>
            <person name="Emerson J.B."/>
            <person name="Anantharaman K."/>
            <person name="Thomas B.C."/>
            <person name="Malmstrom R."/>
            <person name="Stieglmeier M."/>
            <person name="Klingl A."/>
            <person name="Woyke T."/>
            <person name="Ryan C.M."/>
            <person name="Banfield J.F."/>
        </authorList>
    </citation>
    <scope>NUCLEOTIDE SEQUENCE [LARGE SCALE GENOMIC DNA]</scope>
</reference>
<dbReference type="InterPro" id="IPR026875">
    <property type="entry name" value="PHydrolase_assoc_dom"/>
</dbReference>
<dbReference type="SUPFAM" id="SSF109604">
    <property type="entry name" value="HD-domain/PDEase-like"/>
    <property type="match status" value="1"/>
</dbReference>